<evidence type="ECO:0000313" key="2">
    <source>
        <dbReference type="Proteomes" id="UP001183682"/>
    </source>
</evidence>
<name>A0AAE4KTJ3_ENTGA</name>
<organism evidence="1 2">
    <name type="scientific">Enterococcus gallinarum</name>
    <dbReference type="NCBI Taxonomy" id="1353"/>
    <lineage>
        <taxon>Bacteria</taxon>
        <taxon>Bacillati</taxon>
        <taxon>Bacillota</taxon>
        <taxon>Bacilli</taxon>
        <taxon>Lactobacillales</taxon>
        <taxon>Enterococcaceae</taxon>
        <taxon>Enterococcus</taxon>
    </lineage>
</organism>
<proteinExistence type="predicted"/>
<evidence type="ECO:0000313" key="1">
    <source>
        <dbReference type="EMBL" id="MDT2692198.1"/>
    </source>
</evidence>
<dbReference type="Proteomes" id="UP001183682">
    <property type="component" value="Unassembled WGS sequence"/>
</dbReference>
<dbReference type="EMBL" id="JARPZN010000041">
    <property type="protein sequence ID" value="MDT2692198.1"/>
    <property type="molecule type" value="Genomic_DNA"/>
</dbReference>
<comment type="caution">
    <text evidence="1">The sequence shown here is derived from an EMBL/GenBank/DDBJ whole genome shotgun (WGS) entry which is preliminary data.</text>
</comment>
<dbReference type="RefSeq" id="WP_311810199.1">
    <property type="nucleotide sequence ID" value="NZ_JARPZN010000041.1"/>
</dbReference>
<protein>
    <submittedName>
        <fullName evidence="1">Uncharacterized protein</fullName>
    </submittedName>
</protein>
<gene>
    <name evidence="1" type="ORF">P7E30_18740</name>
</gene>
<feature type="non-terminal residue" evidence="1">
    <location>
        <position position="1"/>
    </location>
</feature>
<reference evidence="1" key="1">
    <citation type="submission" date="2023-03" db="EMBL/GenBank/DDBJ databases">
        <authorList>
            <person name="Shen W."/>
            <person name="Cai J."/>
        </authorList>
    </citation>
    <scope>NUCLEOTIDE SEQUENCE</scope>
    <source>
        <strain evidence="1">K69-2</strain>
    </source>
</reference>
<sequence length="62" mass="7199">TKQIMQVQFKLNLHLWQAVQMVPLRDTFALVGEPPEPPEAVGKRSPIWRFSHRFFAILLGVK</sequence>
<dbReference type="AlphaFoldDB" id="A0AAE4KTJ3"/>
<accession>A0AAE4KTJ3</accession>